<dbReference type="Pfam" id="PF01636">
    <property type="entry name" value="APH"/>
    <property type="match status" value="1"/>
</dbReference>
<comment type="caution">
    <text evidence="3">The sequence shown here is derived from an EMBL/GenBank/DDBJ whole genome shotgun (WGS) entry which is preliminary data.</text>
</comment>
<protein>
    <submittedName>
        <fullName evidence="3">Phosphotransferase</fullName>
    </submittedName>
</protein>
<evidence type="ECO:0000313" key="4">
    <source>
        <dbReference type="Proteomes" id="UP001589793"/>
    </source>
</evidence>
<dbReference type="InterPro" id="IPR011009">
    <property type="entry name" value="Kinase-like_dom_sf"/>
</dbReference>
<sequence length="326" mass="34703">MSDPDTAQDPAFPVPPALPGIPGMRPAAAPHLLGRGWDNEMHLLGQLADGTRVVLRQPHRALGREILRHEIAVLPRIAALLDRERAPAFLVPRVLATIGEDERGGPAAVVTWIDGEVVADAVLRADAARTARLAARLGRALAALHRPAPAEHRRSTFRGVPLAAIRDRAAADLATLRGSDPALRPAPEHLCVIEREMRRGLAAPPWDGPDLLLHGDPHPANLVETPEGELGLIDWGDTTAGDPASDAGQLFVLDPGGAAWRAYRDAREPHGDPEALETRSRAWAVRFAGLIIAHAVSGGDGAQAPLEACARRLLSAWSADQALSPR</sequence>
<dbReference type="InterPro" id="IPR002575">
    <property type="entry name" value="Aminoglycoside_PTrfase"/>
</dbReference>
<evidence type="ECO:0000313" key="3">
    <source>
        <dbReference type="EMBL" id="MFC0676096.1"/>
    </source>
</evidence>
<dbReference type="SUPFAM" id="SSF56112">
    <property type="entry name" value="Protein kinase-like (PK-like)"/>
    <property type="match status" value="1"/>
</dbReference>
<dbReference type="EMBL" id="JBHLSV010000040">
    <property type="protein sequence ID" value="MFC0676096.1"/>
    <property type="molecule type" value="Genomic_DNA"/>
</dbReference>
<keyword evidence="4" id="KW-1185">Reference proteome</keyword>
<evidence type="ECO:0000259" key="2">
    <source>
        <dbReference type="Pfam" id="PF01636"/>
    </source>
</evidence>
<feature type="region of interest" description="Disordered" evidence="1">
    <location>
        <begin position="1"/>
        <end position="21"/>
    </location>
</feature>
<dbReference type="Gene3D" id="3.90.1200.10">
    <property type="match status" value="1"/>
</dbReference>
<proteinExistence type="predicted"/>
<organism evidence="3 4">
    <name type="scientific">Brachybacterium hainanense</name>
    <dbReference type="NCBI Taxonomy" id="1541174"/>
    <lineage>
        <taxon>Bacteria</taxon>
        <taxon>Bacillati</taxon>
        <taxon>Actinomycetota</taxon>
        <taxon>Actinomycetes</taxon>
        <taxon>Micrococcales</taxon>
        <taxon>Dermabacteraceae</taxon>
        <taxon>Brachybacterium</taxon>
    </lineage>
</organism>
<accession>A0ABV6RH68</accession>
<name>A0ABV6RH68_9MICO</name>
<dbReference type="PANTHER" id="PTHR21310">
    <property type="entry name" value="AMINOGLYCOSIDE PHOSPHOTRANSFERASE-RELATED-RELATED"/>
    <property type="match status" value="1"/>
</dbReference>
<feature type="domain" description="Aminoglycoside phosphotransferase" evidence="2">
    <location>
        <begin position="33"/>
        <end position="267"/>
    </location>
</feature>
<gene>
    <name evidence="3" type="ORF">ACFFF6_19265</name>
</gene>
<dbReference type="PANTHER" id="PTHR21310:SF42">
    <property type="entry name" value="BIFUNCTIONAL AAC_APH"/>
    <property type="match status" value="1"/>
</dbReference>
<evidence type="ECO:0000256" key="1">
    <source>
        <dbReference type="SAM" id="MobiDB-lite"/>
    </source>
</evidence>
<reference evidence="3 4" key="1">
    <citation type="submission" date="2024-09" db="EMBL/GenBank/DDBJ databases">
        <authorList>
            <person name="Sun Q."/>
            <person name="Mori K."/>
        </authorList>
    </citation>
    <scope>NUCLEOTIDE SEQUENCE [LARGE SCALE GENOMIC DNA]</scope>
    <source>
        <strain evidence="3 4">CICC 10874</strain>
    </source>
</reference>
<dbReference type="Proteomes" id="UP001589793">
    <property type="component" value="Unassembled WGS sequence"/>
</dbReference>
<dbReference type="Gene3D" id="3.30.200.20">
    <property type="entry name" value="Phosphorylase Kinase, domain 1"/>
    <property type="match status" value="1"/>
</dbReference>
<dbReference type="InterPro" id="IPR051678">
    <property type="entry name" value="AGP_Transferase"/>
</dbReference>
<dbReference type="RefSeq" id="WP_376983141.1">
    <property type="nucleotide sequence ID" value="NZ_JBHLSV010000040.1"/>
</dbReference>